<keyword evidence="1" id="KW-0805">Transcription regulation</keyword>
<evidence type="ECO:0000259" key="5">
    <source>
        <dbReference type="PROSITE" id="PS51077"/>
    </source>
</evidence>
<dbReference type="OrthoDB" id="6811967at2"/>
<name>A0A560DP39_9BRAD</name>
<dbReference type="PROSITE" id="PS51077">
    <property type="entry name" value="HTH_ICLR"/>
    <property type="match status" value="1"/>
</dbReference>
<dbReference type="Pfam" id="PF01614">
    <property type="entry name" value="IclR_C"/>
    <property type="match status" value="1"/>
</dbReference>
<feature type="domain" description="IclR-ED" evidence="6">
    <location>
        <begin position="94"/>
        <end position="275"/>
    </location>
</feature>
<keyword evidence="2" id="KW-0238">DNA-binding</keyword>
<dbReference type="Gene3D" id="3.30.450.40">
    <property type="match status" value="1"/>
</dbReference>
<dbReference type="InterPro" id="IPR036390">
    <property type="entry name" value="WH_DNA-bd_sf"/>
</dbReference>
<dbReference type="AlphaFoldDB" id="A0A560DP39"/>
<dbReference type="InterPro" id="IPR050707">
    <property type="entry name" value="HTH_MetabolicPath_Reg"/>
</dbReference>
<dbReference type="Proteomes" id="UP000319949">
    <property type="component" value="Unassembled WGS sequence"/>
</dbReference>
<dbReference type="SUPFAM" id="SSF46785">
    <property type="entry name" value="Winged helix' DNA-binding domain"/>
    <property type="match status" value="1"/>
</dbReference>
<keyword evidence="8" id="KW-1185">Reference proteome</keyword>
<dbReference type="InterPro" id="IPR036388">
    <property type="entry name" value="WH-like_DNA-bd_sf"/>
</dbReference>
<evidence type="ECO:0000313" key="7">
    <source>
        <dbReference type="EMBL" id="TWA98887.1"/>
    </source>
</evidence>
<evidence type="ECO:0000256" key="4">
    <source>
        <dbReference type="SAM" id="MobiDB-lite"/>
    </source>
</evidence>
<dbReference type="Gene3D" id="1.10.10.10">
    <property type="entry name" value="Winged helix-like DNA-binding domain superfamily/Winged helix DNA-binding domain"/>
    <property type="match status" value="1"/>
</dbReference>
<dbReference type="SUPFAM" id="SSF55781">
    <property type="entry name" value="GAF domain-like"/>
    <property type="match status" value="1"/>
</dbReference>
<dbReference type="PANTHER" id="PTHR30136">
    <property type="entry name" value="HELIX-TURN-HELIX TRANSCRIPTIONAL REGULATOR, ICLR FAMILY"/>
    <property type="match status" value="1"/>
</dbReference>
<reference evidence="7 8" key="1">
    <citation type="submission" date="2019-06" db="EMBL/GenBank/DDBJ databases">
        <title>Genomic Encyclopedia of Type Strains, Phase IV (KMG-V): Genome sequencing to study the core and pangenomes of soil and plant-associated prokaryotes.</title>
        <authorList>
            <person name="Whitman W."/>
        </authorList>
    </citation>
    <scope>NUCLEOTIDE SEQUENCE [LARGE SCALE GENOMIC DNA]</scope>
    <source>
        <strain evidence="7 8">BR 510</strain>
    </source>
</reference>
<dbReference type="InterPro" id="IPR014757">
    <property type="entry name" value="Tscrpt_reg_IclR_C"/>
</dbReference>
<sequence length="275" mass="29003">MTKVGGAAEGSGKRDRKGAQGRGFRVPTVQKLGSLLQLFIPDAVDESACSICKLQDIARHLGWDDGTTHRFLVSLTEIGMLERTSDDRYRIGVLAVQLASVYVAGSRLRGVVIRKIEELSAATCLTADIAALQCGAMVVIASRQGSTPLTSRCMLGEKVPLHATAGGKAILSQLDDGEVEELCRGKLVALASNTRTTMSSLMRDIAAARESRFVGTLSEYAEGLRSIAIPLPAGCFGVRPAALACSGPAILSGSGWEIAEEELRAFAAQLHSGAF</sequence>
<keyword evidence="3" id="KW-0804">Transcription</keyword>
<gene>
    <name evidence="7" type="ORF">FBZ96_105565</name>
</gene>
<evidence type="ECO:0000259" key="6">
    <source>
        <dbReference type="PROSITE" id="PS51078"/>
    </source>
</evidence>
<feature type="domain" description="HTH iclR-type" evidence="5">
    <location>
        <begin position="26"/>
        <end position="93"/>
    </location>
</feature>
<evidence type="ECO:0000256" key="2">
    <source>
        <dbReference type="ARBA" id="ARBA00023125"/>
    </source>
</evidence>
<dbReference type="GO" id="GO:0045892">
    <property type="term" value="P:negative regulation of DNA-templated transcription"/>
    <property type="evidence" value="ECO:0007669"/>
    <property type="project" value="TreeGrafter"/>
</dbReference>
<protein>
    <submittedName>
        <fullName evidence="7">IclR family transcriptional regulator</fullName>
    </submittedName>
</protein>
<comment type="caution">
    <text evidence="7">The sequence shown here is derived from an EMBL/GenBank/DDBJ whole genome shotgun (WGS) entry which is preliminary data.</text>
</comment>
<feature type="region of interest" description="Disordered" evidence="4">
    <location>
        <begin position="1"/>
        <end position="22"/>
    </location>
</feature>
<dbReference type="GO" id="GO:0003700">
    <property type="term" value="F:DNA-binding transcription factor activity"/>
    <property type="evidence" value="ECO:0007669"/>
    <property type="project" value="TreeGrafter"/>
</dbReference>
<dbReference type="InterPro" id="IPR005471">
    <property type="entry name" value="Tscrpt_reg_IclR_N"/>
</dbReference>
<dbReference type="InterPro" id="IPR029016">
    <property type="entry name" value="GAF-like_dom_sf"/>
</dbReference>
<evidence type="ECO:0000256" key="3">
    <source>
        <dbReference type="ARBA" id="ARBA00023163"/>
    </source>
</evidence>
<evidence type="ECO:0000313" key="8">
    <source>
        <dbReference type="Proteomes" id="UP000319949"/>
    </source>
</evidence>
<dbReference type="PANTHER" id="PTHR30136:SF35">
    <property type="entry name" value="HTH-TYPE TRANSCRIPTIONAL REGULATOR RV1719"/>
    <property type="match status" value="1"/>
</dbReference>
<dbReference type="PROSITE" id="PS51078">
    <property type="entry name" value="ICLR_ED"/>
    <property type="match status" value="1"/>
</dbReference>
<dbReference type="EMBL" id="VITK01000005">
    <property type="protein sequence ID" value="TWA98887.1"/>
    <property type="molecule type" value="Genomic_DNA"/>
</dbReference>
<dbReference type="Pfam" id="PF09339">
    <property type="entry name" value="HTH_IclR"/>
    <property type="match status" value="1"/>
</dbReference>
<evidence type="ECO:0000256" key="1">
    <source>
        <dbReference type="ARBA" id="ARBA00023015"/>
    </source>
</evidence>
<dbReference type="GO" id="GO:0003677">
    <property type="term" value="F:DNA binding"/>
    <property type="evidence" value="ECO:0007669"/>
    <property type="project" value="UniProtKB-KW"/>
</dbReference>
<dbReference type="STRING" id="1803665.GCA_001641335_05357"/>
<organism evidence="7 8">
    <name type="scientific">Bradyrhizobium stylosanthis</name>
    <dbReference type="NCBI Taxonomy" id="1803665"/>
    <lineage>
        <taxon>Bacteria</taxon>
        <taxon>Pseudomonadati</taxon>
        <taxon>Pseudomonadota</taxon>
        <taxon>Alphaproteobacteria</taxon>
        <taxon>Hyphomicrobiales</taxon>
        <taxon>Nitrobacteraceae</taxon>
        <taxon>Bradyrhizobium</taxon>
    </lineage>
</organism>
<accession>A0A560DP39</accession>
<proteinExistence type="predicted"/>